<dbReference type="PANTHER" id="PTHR12834:SF12">
    <property type="entry name" value="SIGNAL RECOGNITION PARTICLE 9 KDA PROTEIN"/>
    <property type="match status" value="1"/>
</dbReference>
<evidence type="ECO:0000256" key="8">
    <source>
        <dbReference type="ARBA" id="ARBA00045462"/>
    </source>
</evidence>
<dbReference type="InterPro" id="IPR044730">
    <property type="entry name" value="RNase_H-like_dom_plant"/>
</dbReference>
<protein>
    <recommendedName>
        <fullName evidence="3">Signal recognition particle 9 kDa protein</fullName>
    </recommendedName>
</protein>
<dbReference type="SUPFAM" id="SSF53098">
    <property type="entry name" value="Ribonuclease H-like"/>
    <property type="match status" value="1"/>
</dbReference>
<evidence type="ECO:0000256" key="1">
    <source>
        <dbReference type="ARBA" id="ARBA00004496"/>
    </source>
</evidence>
<evidence type="ECO:0000256" key="2">
    <source>
        <dbReference type="ARBA" id="ARBA00009193"/>
    </source>
</evidence>
<evidence type="ECO:0000256" key="9">
    <source>
        <dbReference type="SAM" id="MobiDB-lite"/>
    </source>
</evidence>
<dbReference type="GO" id="GO:0005829">
    <property type="term" value="C:cytosol"/>
    <property type="evidence" value="ECO:0007669"/>
    <property type="project" value="UniProtKB-ARBA"/>
</dbReference>
<dbReference type="Pfam" id="PF05486">
    <property type="entry name" value="SRP9-21"/>
    <property type="match status" value="1"/>
</dbReference>
<dbReference type="InterPro" id="IPR039432">
    <property type="entry name" value="SRP9_dom"/>
</dbReference>
<dbReference type="Proteomes" id="UP001064489">
    <property type="component" value="Chromosome 4"/>
</dbReference>
<feature type="domain" description="RNase H type-1" evidence="11">
    <location>
        <begin position="289"/>
        <end position="411"/>
    </location>
</feature>
<organism evidence="12 13">
    <name type="scientific">Acer negundo</name>
    <name type="common">Box elder</name>
    <dbReference type="NCBI Taxonomy" id="4023"/>
    <lineage>
        <taxon>Eukaryota</taxon>
        <taxon>Viridiplantae</taxon>
        <taxon>Streptophyta</taxon>
        <taxon>Embryophyta</taxon>
        <taxon>Tracheophyta</taxon>
        <taxon>Spermatophyta</taxon>
        <taxon>Magnoliopsida</taxon>
        <taxon>eudicotyledons</taxon>
        <taxon>Gunneridae</taxon>
        <taxon>Pentapetalae</taxon>
        <taxon>rosids</taxon>
        <taxon>malvids</taxon>
        <taxon>Sapindales</taxon>
        <taxon>Sapindaceae</taxon>
        <taxon>Hippocastanoideae</taxon>
        <taxon>Acereae</taxon>
        <taxon>Acer</taxon>
    </lineage>
</organism>
<feature type="compositionally biased region" description="Basic and acidic residues" evidence="9">
    <location>
        <begin position="42"/>
        <end position="60"/>
    </location>
</feature>
<dbReference type="Gene3D" id="3.30.720.10">
    <property type="entry name" value="Signal recognition particle alu RNA binding heterodimer, srp9/1"/>
    <property type="match status" value="1"/>
</dbReference>
<dbReference type="InterPro" id="IPR009018">
    <property type="entry name" value="Signal_recog_particle_SRP9/14"/>
</dbReference>
<evidence type="ECO:0000259" key="11">
    <source>
        <dbReference type="Pfam" id="PF13456"/>
    </source>
</evidence>
<dbReference type="SUPFAM" id="SSF54762">
    <property type="entry name" value="Signal recognition particle alu RNA binding heterodimer, SRP9/14"/>
    <property type="match status" value="1"/>
</dbReference>
<reference evidence="12" key="1">
    <citation type="journal article" date="2022" name="Plant J.">
        <title>Strategies of tolerance reflected in two North American maple genomes.</title>
        <authorList>
            <person name="McEvoy S.L."/>
            <person name="Sezen U.U."/>
            <person name="Trouern-Trend A."/>
            <person name="McMahon S.M."/>
            <person name="Schaberg P.G."/>
            <person name="Yang J."/>
            <person name="Wegrzyn J.L."/>
            <person name="Swenson N.G."/>
        </authorList>
    </citation>
    <scope>NUCLEOTIDE SEQUENCE</scope>
    <source>
        <strain evidence="12">91603</strain>
    </source>
</reference>
<reference evidence="12" key="2">
    <citation type="submission" date="2023-02" db="EMBL/GenBank/DDBJ databases">
        <authorList>
            <person name="Swenson N.G."/>
            <person name="Wegrzyn J.L."/>
            <person name="Mcevoy S.L."/>
        </authorList>
    </citation>
    <scope>NUCLEOTIDE SEQUENCE</scope>
    <source>
        <strain evidence="12">91603</strain>
        <tissue evidence="12">Leaf</tissue>
    </source>
</reference>
<sequence length="566" mass="64926">MSAAWEDGEEQWLDRLGGGEGANCNEKFKVLDQVEPHDTKLSWASHKDLGQLKPTKDRPITKTGCDGQKSLETCQEIEETRIIGLGQNKTAGQHWKRVTRIPSLSDKNQFFGIELGKRSEADIVKDLRTLKKKVRVQNNDNKCGKVGSKDVDDQSSNTSMEGIDQVERKKAEKEVLESRNRVCEMVDMAKAEEVVAATMTFKKVLVAANKVEMELFCIIIWKVWCYRNDWLHNGKSFDMNEVVWWSKNFAEEIRRARSNKEKGVAVEGRRRVEVDDRWRPLDQGWLKINCDARVDKRRRHIGYGIIVRDERGRVLWCSAQGCEANYDLDCAKTMAIYKGLQICRNMGLVNYVVESDSETVFKQIWNGGNSEANYGGILEAIRNFIADVRSVVFHHVSTKKNMVALELAKEALSITNIVVWKEDAPLCIRALVELQHPGLDVLIPAHKRCHSSRLSWISQRHKTMVYITSWDEFVERSVQLYKADPQSTRYCMKYRHCDGKLVLKVTDNKECLKFKTDQAQDAKKMEKLNNIFFALMARGPDVDMSEITGKEQMEAQPSKKGRGRKQ</sequence>
<comment type="function">
    <text evidence="8">Component of the signal recognition particle (SRP) complex, a ribonucleoprotein complex that mediates the cotranslational targeting of secretory and membrane proteins to the endoplasmic reticulum (ER). SRP9 together with SRP14 and the Alu portion of the SRP RNA, constitutes the elongation arrest domain of SRP. The complex of SRP9 and SRP14 is required for SRP RNA binding.</text>
</comment>
<evidence type="ECO:0000259" key="10">
    <source>
        <dbReference type="Pfam" id="PF05486"/>
    </source>
</evidence>
<dbReference type="GO" id="GO:0006614">
    <property type="term" value="P:SRP-dependent cotranslational protein targeting to membrane"/>
    <property type="evidence" value="ECO:0007669"/>
    <property type="project" value="InterPro"/>
</dbReference>
<accession>A0AAD5NVB4</accession>
<feature type="region of interest" description="Disordered" evidence="9">
    <location>
        <begin position="141"/>
        <end position="164"/>
    </location>
</feature>
<proteinExistence type="inferred from homology"/>
<dbReference type="Gene3D" id="3.30.420.10">
    <property type="entry name" value="Ribonuclease H-like superfamily/Ribonuclease H"/>
    <property type="match status" value="1"/>
</dbReference>
<dbReference type="PANTHER" id="PTHR12834">
    <property type="entry name" value="SIGNAL RECOGNITION PARTICLE 9 KDA PROTEIN"/>
    <property type="match status" value="1"/>
</dbReference>
<keyword evidence="6" id="KW-0733">Signal recognition particle</keyword>
<dbReference type="InterPro" id="IPR036397">
    <property type="entry name" value="RNaseH_sf"/>
</dbReference>
<evidence type="ECO:0000313" key="13">
    <source>
        <dbReference type="Proteomes" id="UP001064489"/>
    </source>
</evidence>
<dbReference type="AlphaFoldDB" id="A0AAD5NVB4"/>
<keyword evidence="5" id="KW-0694">RNA-binding</keyword>
<dbReference type="GO" id="GO:0008312">
    <property type="term" value="F:7S RNA binding"/>
    <property type="evidence" value="ECO:0007669"/>
    <property type="project" value="InterPro"/>
</dbReference>
<evidence type="ECO:0000256" key="6">
    <source>
        <dbReference type="ARBA" id="ARBA00023135"/>
    </source>
</evidence>
<evidence type="ECO:0000256" key="7">
    <source>
        <dbReference type="ARBA" id="ARBA00023274"/>
    </source>
</evidence>
<name>A0AAD5NVB4_ACENE</name>
<dbReference type="Pfam" id="PF13456">
    <property type="entry name" value="RVT_3"/>
    <property type="match status" value="1"/>
</dbReference>
<feature type="region of interest" description="Disordered" evidence="9">
    <location>
        <begin position="545"/>
        <end position="566"/>
    </location>
</feature>
<evidence type="ECO:0000313" key="12">
    <source>
        <dbReference type="EMBL" id="KAI9182138.1"/>
    </source>
</evidence>
<evidence type="ECO:0000256" key="3">
    <source>
        <dbReference type="ARBA" id="ARBA00020414"/>
    </source>
</evidence>
<comment type="subcellular location">
    <subcellularLocation>
        <location evidence="1">Cytoplasm</location>
    </subcellularLocation>
</comment>
<dbReference type="InterPro" id="IPR012337">
    <property type="entry name" value="RNaseH-like_sf"/>
</dbReference>
<dbReference type="CDD" id="cd06222">
    <property type="entry name" value="RNase_H_like"/>
    <property type="match status" value="1"/>
</dbReference>
<feature type="region of interest" description="Disordered" evidence="9">
    <location>
        <begin position="42"/>
        <end position="61"/>
    </location>
</feature>
<keyword evidence="7" id="KW-0687">Ribonucleoprotein</keyword>
<keyword evidence="13" id="KW-1185">Reference proteome</keyword>
<dbReference type="InterPro" id="IPR039914">
    <property type="entry name" value="SRP9-like"/>
</dbReference>
<keyword evidence="4" id="KW-0963">Cytoplasm</keyword>
<dbReference type="EMBL" id="JAJSOW010000101">
    <property type="protein sequence ID" value="KAI9182138.1"/>
    <property type="molecule type" value="Genomic_DNA"/>
</dbReference>
<evidence type="ECO:0000256" key="4">
    <source>
        <dbReference type="ARBA" id="ARBA00022490"/>
    </source>
</evidence>
<evidence type="ECO:0000256" key="5">
    <source>
        <dbReference type="ARBA" id="ARBA00022884"/>
    </source>
</evidence>
<dbReference type="GO" id="GO:0005786">
    <property type="term" value="C:signal recognition particle, endoplasmic reticulum targeting"/>
    <property type="evidence" value="ECO:0007669"/>
    <property type="project" value="UniProtKB-KW"/>
</dbReference>
<comment type="caution">
    <text evidence="12">The sequence shown here is derived from an EMBL/GenBank/DDBJ whole genome shotgun (WGS) entry which is preliminary data.</text>
</comment>
<feature type="domain" description="SRP9" evidence="10">
    <location>
        <begin position="468"/>
        <end position="529"/>
    </location>
</feature>
<gene>
    <name evidence="12" type="ORF">LWI28_022462</name>
</gene>
<dbReference type="InterPro" id="IPR002156">
    <property type="entry name" value="RNaseH_domain"/>
</dbReference>
<dbReference type="GO" id="GO:0004523">
    <property type="term" value="F:RNA-DNA hybrid ribonuclease activity"/>
    <property type="evidence" value="ECO:0007669"/>
    <property type="project" value="InterPro"/>
</dbReference>
<comment type="similarity">
    <text evidence="2">Belongs to the SRP9 family.</text>
</comment>
<dbReference type="FunFam" id="3.30.720.10:FF:000001">
    <property type="entry name" value="Signal recognition particle 9 kDa protein"/>
    <property type="match status" value="1"/>
</dbReference>